<evidence type="ECO:0000256" key="1">
    <source>
        <dbReference type="ARBA" id="ARBA00023002"/>
    </source>
</evidence>
<dbReference type="SUPFAM" id="SSF51735">
    <property type="entry name" value="NAD(P)-binding Rossmann-fold domains"/>
    <property type="match status" value="1"/>
</dbReference>
<proteinExistence type="predicted"/>
<dbReference type="AlphaFoldDB" id="A0A0M3APL9"/>
<dbReference type="Pfam" id="PF03446">
    <property type="entry name" value="NAD_binding_2"/>
    <property type="match status" value="1"/>
</dbReference>
<dbReference type="PIRSF" id="PIRSF000103">
    <property type="entry name" value="HIBADH"/>
    <property type="match status" value="1"/>
</dbReference>
<keyword evidence="2" id="KW-0520">NAD</keyword>
<dbReference type="InterPro" id="IPR015815">
    <property type="entry name" value="HIBADH-related"/>
</dbReference>
<name>A0A0M3APL9_9SPHN</name>
<dbReference type="GO" id="GO:0050661">
    <property type="term" value="F:NADP binding"/>
    <property type="evidence" value="ECO:0007669"/>
    <property type="project" value="InterPro"/>
</dbReference>
<dbReference type="GO" id="GO:0051287">
    <property type="term" value="F:NAD binding"/>
    <property type="evidence" value="ECO:0007669"/>
    <property type="project" value="InterPro"/>
</dbReference>
<sequence length="290" mass="29922">MGSAIAHNLLADGLDLIVHDRDAQRCSALVAAGARAAAELCDLADADVVITSLPNDEIVSNLVFARDGLIDVLKTDAVHISMSTISPGLSRRMAEDHAHSGQGYVAAPVLGNPDLAAARKLFVLASGEAATVARVTPLLARLGQQVFDLGENAAAANLMKLAGNVLTAQTLQGMGEVIALLRKAGVDPHRAFAVLTGSLFDGKVHKTYGGKIVEERYSPPGMTAPLAVKDLRLALAEAEVAGVPMPTASLVHDRLVALVARGWAALDWSALGALAAADAGLPLMLDAAAR</sequence>
<dbReference type="InterPro" id="IPR051265">
    <property type="entry name" value="HIBADH-related_NP60_sf"/>
</dbReference>
<gene>
    <name evidence="6" type="ORF">YP76_20610</name>
</gene>
<evidence type="ECO:0008006" key="8">
    <source>
        <dbReference type="Google" id="ProtNLM"/>
    </source>
</evidence>
<dbReference type="Gene3D" id="3.40.50.720">
    <property type="entry name" value="NAD(P)-binding Rossmann-like Domain"/>
    <property type="match status" value="1"/>
</dbReference>
<evidence type="ECO:0000313" key="6">
    <source>
        <dbReference type="EMBL" id="KKW90479.1"/>
    </source>
</evidence>
<dbReference type="GO" id="GO:0016491">
    <property type="term" value="F:oxidoreductase activity"/>
    <property type="evidence" value="ECO:0007669"/>
    <property type="project" value="UniProtKB-KW"/>
</dbReference>
<evidence type="ECO:0000256" key="3">
    <source>
        <dbReference type="PIRSR" id="PIRSR000103-1"/>
    </source>
</evidence>
<dbReference type="PATRIC" id="fig|56193.3.peg.4330"/>
<dbReference type="InterPro" id="IPR036291">
    <property type="entry name" value="NAD(P)-bd_dom_sf"/>
</dbReference>
<dbReference type="InterPro" id="IPR013328">
    <property type="entry name" value="6PGD_dom2"/>
</dbReference>
<dbReference type="Proteomes" id="UP000033874">
    <property type="component" value="Unassembled WGS sequence"/>
</dbReference>
<evidence type="ECO:0000313" key="7">
    <source>
        <dbReference type="Proteomes" id="UP000033874"/>
    </source>
</evidence>
<dbReference type="STRING" id="56193.YP76_20610"/>
<evidence type="ECO:0000256" key="2">
    <source>
        <dbReference type="ARBA" id="ARBA00023027"/>
    </source>
</evidence>
<feature type="active site" evidence="3">
    <location>
        <position position="160"/>
    </location>
</feature>
<keyword evidence="1" id="KW-0560">Oxidoreductase</keyword>
<dbReference type="EMBL" id="LBIC01000010">
    <property type="protein sequence ID" value="KKW90479.1"/>
    <property type="molecule type" value="Genomic_DNA"/>
</dbReference>
<protein>
    <recommendedName>
        <fullName evidence="8">6-phosphogluconate dehydrogenase</fullName>
    </recommendedName>
</protein>
<feature type="domain" description="3-hydroxyisobutyrate dehydrogenase-like NAD-binding" evidence="5">
    <location>
        <begin position="155"/>
        <end position="271"/>
    </location>
</feature>
<evidence type="ECO:0000259" key="4">
    <source>
        <dbReference type="Pfam" id="PF03446"/>
    </source>
</evidence>
<dbReference type="Pfam" id="PF14833">
    <property type="entry name" value="NAD_binding_11"/>
    <property type="match status" value="1"/>
</dbReference>
<comment type="caution">
    <text evidence="6">The sequence shown here is derived from an EMBL/GenBank/DDBJ whole genome shotgun (WGS) entry which is preliminary data.</text>
</comment>
<reference evidence="6 7" key="1">
    <citation type="submission" date="2015-04" db="EMBL/GenBank/DDBJ databases">
        <title>Genome sequence of aromatic hydrocarbons-degrading Sphingobium chungbukense DJ77.</title>
        <authorList>
            <person name="Kim Y.-C."/>
            <person name="Chae J.-C."/>
        </authorList>
    </citation>
    <scope>NUCLEOTIDE SEQUENCE [LARGE SCALE GENOMIC DNA]</scope>
    <source>
        <strain evidence="6 7">DJ77</strain>
    </source>
</reference>
<dbReference type="InterPro" id="IPR008927">
    <property type="entry name" value="6-PGluconate_DH-like_C_sf"/>
</dbReference>
<dbReference type="InterPro" id="IPR029154">
    <property type="entry name" value="HIBADH-like_NADP-bd"/>
</dbReference>
<dbReference type="Gene3D" id="1.10.1040.10">
    <property type="entry name" value="N-(1-d-carboxylethyl)-l-norvaline Dehydrogenase, domain 2"/>
    <property type="match status" value="1"/>
</dbReference>
<organism evidence="6 7">
    <name type="scientific">Sphingobium chungbukense</name>
    <dbReference type="NCBI Taxonomy" id="56193"/>
    <lineage>
        <taxon>Bacteria</taxon>
        <taxon>Pseudomonadati</taxon>
        <taxon>Pseudomonadota</taxon>
        <taxon>Alphaproteobacteria</taxon>
        <taxon>Sphingomonadales</taxon>
        <taxon>Sphingomonadaceae</taxon>
        <taxon>Sphingobium</taxon>
    </lineage>
</organism>
<dbReference type="PANTHER" id="PTHR43580:SF2">
    <property type="entry name" value="CYTOKINE-LIKE NUCLEAR FACTOR N-PAC"/>
    <property type="match status" value="1"/>
</dbReference>
<dbReference type="InterPro" id="IPR006115">
    <property type="entry name" value="6PGDH_NADP-bd"/>
</dbReference>
<feature type="domain" description="6-phosphogluconate dehydrogenase NADP-binding" evidence="4">
    <location>
        <begin position="1"/>
        <end position="147"/>
    </location>
</feature>
<dbReference type="PANTHER" id="PTHR43580">
    <property type="entry name" value="OXIDOREDUCTASE GLYR1-RELATED"/>
    <property type="match status" value="1"/>
</dbReference>
<dbReference type="SUPFAM" id="SSF48179">
    <property type="entry name" value="6-phosphogluconate dehydrogenase C-terminal domain-like"/>
    <property type="match status" value="1"/>
</dbReference>
<evidence type="ECO:0000259" key="5">
    <source>
        <dbReference type="Pfam" id="PF14833"/>
    </source>
</evidence>
<keyword evidence="7" id="KW-1185">Reference proteome</keyword>
<accession>A0A0M3APL9</accession>